<name>A0AC58U294_TOBAC</name>
<proteinExistence type="predicted"/>
<reference evidence="2" key="2">
    <citation type="submission" date="2025-08" db="UniProtKB">
        <authorList>
            <consortium name="RefSeq"/>
        </authorList>
    </citation>
    <scope>IDENTIFICATION</scope>
    <source>
        <tissue evidence="2">Leaf</tissue>
    </source>
</reference>
<accession>A0AC58U294</accession>
<organism evidence="1 2">
    <name type="scientific">Nicotiana tabacum</name>
    <name type="common">Common tobacco</name>
    <dbReference type="NCBI Taxonomy" id="4097"/>
    <lineage>
        <taxon>Eukaryota</taxon>
        <taxon>Viridiplantae</taxon>
        <taxon>Streptophyta</taxon>
        <taxon>Embryophyta</taxon>
        <taxon>Tracheophyta</taxon>
        <taxon>Spermatophyta</taxon>
        <taxon>Magnoliopsida</taxon>
        <taxon>eudicotyledons</taxon>
        <taxon>Gunneridae</taxon>
        <taxon>Pentapetalae</taxon>
        <taxon>asterids</taxon>
        <taxon>lamiids</taxon>
        <taxon>Solanales</taxon>
        <taxon>Solanaceae</taxon>
        <taxon>Nicotianoideae</taxon>
        <taxon>Nicotianeae</taxon>
        <taxon>Nicotiana</taxon>
    </lineage>
</organism>
<reference evidence="1" key="1">
    <citation type="journal article" date="2014" name="Nat. Commun.">
        <title>The tobacco genome sequence and its comparison with those of tomato and potato.</title>
        <authorList>
            <person name="Sierro N."/>
            <person name="Battey J.N."/>
            <person name="Ouadi S."/>
            <person name="Bakaher N."/>
            <person name="Bovet L."/>
            <person name="Willig A."/>
            <person name="Goepfert S."/>
            <person name="Peitsch M.C."/>
            <person name="Ivanov N.V."/>
        </authorList>
    </citation>
    <scope>NUCLEOTIDE SEQUENCE [LARGE SCALE GENOMIC DNA]</scope>
</reference>
<gene>
    <name evidence="2" type="primary">LOC142178173</name>
</gene>
<evidence type="ECO:0000313" key="1">
    <source>
        <dbReference type="Proteomes" id="UP000790787"/>
    </source>
</evidence>
<dbReference type="Proteomes" id="UP000790787">
    <property type="component" value="Chromosome 24"/>
</dbReference>
<sequence>MGAKFKRYNYVAQIFLQQRSKATWLRLGDENTRYFLSVIKHRKLTQAVTQLHDGNSHMQYDPNLIADIFVQFHKRLQGDHRRKTSSCFLRNGHKLTIMHQLELLDPHSKKDVKDGMMSIYVNKSPEPDGFGSGFFKHAWNIVGGDTSEAVLVFLRNDKLLK</sequence>
<evidence type="ECO:0000313" key="2">
    <source>
        <dbReference type="RefSeq" id="XP_075103604.1"/>
    </source>
</evidence>
<protein>
    <submittedName>
        <fullName evidence="2">Uncharacterized protein LOC142178173</fullName>
    </submittedName>
</protein>
<keyword evidence="1" id="KW-1185">Reference proteome</keyword>
<dbReference type="RefSeq" id="XP_075103604.1">
    <property type="nucleotide sequence ID" value="XM_075247503.1"/>
</dbReference>